<evidence type="ECO:0000313" key="4">
    <source>
        <dbReference type="EMBL" id="CAH9062690.1"/>
    </source>
</evidence>
<proteinExistence type="predicted"/>
<dbReference type="OrthoDB" id="1484002at2759"/>
<dbReference type="PANTHER" id="PTHR33977">
    <property type="entry name" value="ZINC ION BINDING PROTEIN"/>
    <property type="match status" value="1"/>
</dbReference>
<feature type="compositionally biased region" description="Polar residues" evidence="2">
    <location>
        <begin position="684"/>
        <end position="705"/>
    </location>
</feature>
<dbReference type="InterPro" id="IPR007527">
    <property type="entry name" value="Znf_SWIM"/>
</dbReference>
<dbReference type="GO" id="GO:0008270">
    <property type="term" value="F:zinc ion binding"/>
    <property type="evidence" value="ECO:0007669"/>
    <property type="project" value="UniProtKB-KW"/>
</dbReference>
<sequence length="817" mass="92383">MARWDEILSLPVQNPPTLEFSSSNLIWSKVEGWRDNIDRIALIPYARVDDFVRGESADKECPTKFHVEARRRRTSKTTYKPKVDGILEYILYWCSFGPDDHRKGGVVRPSRSTYVPKKKSAGRPNTKRGCTCHFIVKRLIAEPSVALIIYNQDKHVDKKGLLCHGPQDEQSAGTRAMYAPYISEDLRLRVLSLLHVGVSVETIMQRHNESVEKQGGPCNRDDLLTHRYVRRQERGIRRSTYELDEDDAISIGLWVESHQNQIFFYKDFSDSDPFVLGIQTEWQLQQMIRFGNRGLLVSDSNFGTNKLKYPIHSLVVFNSDNKAIPVAWIIAPRCASRDTARWMRALYNRVCTKDPTWKLAGFIVDDPLTDIVAIRGVFQCAVLICFWRVRHAWHKHLMKKCSEIGLRTEIAKRLGEMIHCICKGLQTGNMFEDFMQSFACAAEFVDYFKATWYPRLGLWTSALRALPLAGLETCAALEFYHNQMKLRVLNERASSVYKRADWLADKLGTKVHSYFWLDEYSCKDDFSRYWKDEWTTGLTAWQKSLLIPDSNVAIEGGDVKIGDQGDQTTFCVVRNPSSLEYALCDCESSKAGNLCEHVFKSIRYLRGGGPVASSSVSMFQYKQALFKMMHCPPYDSLIRDHALSLAVWVKMQLSSQVEERTVGPTSGDNHNRVELIPSLEQTMRPTTQGDLDSQVISGDETSINPKTDETGNLLCTDLPYSKLTGFGGSLHRNGSGIVKASGGEGVSNGNQDSVVEKENRLYSGNEGMEGLQNGINKNSSLGHASCNASRKPSREIVTYKRRKVLSTPPLKGLQGIS</sequence>
<keyword evidence="1" id="KW-0479">Metal-binding</keyword>
<keyword evidence="1" id="KW-0862">Zinc</keyword>
<dbReference type="PANTHER" id="PTHR33977:SF1">
    <property type="entry name" value="ZINC ION BINDING PROTEIN"/>
    <property type="match status" value="1"/>
</dbReference>
<dbReference type="Proteomes" id="UP001152484">
    <property type="component" value="Unassembled WGS sequence"/>
</dbReference>
<feature type="region of interest" description="Disordered" evidence="2">
    <location>
        <begin position="765"/>
        <end position="793"/>
    </location>
</feature>
<dbReference type="AlphaFoldDB" id="A0A9P0YK25"/>
<feature type="region of interest" description="Disordered" evidence="2">
    <location>
        <begin position="684"/>
        <end position="708"/>
    </location>
</feature>
<evidence type="ECO:0000313" key="5">
    <source>
        <dbReference type="Proteomes" id="UP001152484"/>
    </source>
</evidence>
<gene>
    <name evidence="4" type="ORF">CEURO_LOCUS1943</name>
</gene>
<organism evidence="4 5">
    <name type="scientific">Cuscuta europaea</name>
    <name type="common">European dodder</name>
    <dbReference type="NCBI Taxonomy" id="41803"/>
    <lineage>
        <taxon>Eukaryota</taxon>
        <taxon>Viridiplantae</taxon>
        <taxon>Streptophyta</taxon>
        <taxon>Embryophyta</taxon>
        <taxon>Tracheophyta</taxon>
        <taxon>Spermatophyta</taxon>
        <taxon>Magnoliopsida</taxon>
        <taxon>eudicotyledons</taxon>
        <taxon>Gunneridae</taxon>
        <taxon>Pentapetalae</taxon>
        <taxon>asterids</taxon>
        <taxon>lamiids</taxon>
        <taxon>Solanales</taxon>
        <taxon>Convolvulaceae</taxon>
        <taxon>Cuscuteae</taxon>
        <taxon>Cuscuta</taxon>
        <taxon>Cuscuta subgen. Cuscuta</taxon>
    </lineage>
</organism>
<accession>A0A9P0YK25</accession>
<keyword evidence="1" id="KW-0863">Zinc-finger</keyword>
<evidence type="ECO:0000259" key="3">
    <source>
        <dbReference type="PROSITE" id="PS50966"/>
    </source>
</evidence>
<dbReference type="EMBL" id="CAMAPE010000004">
    <property type="protein sequence ID" value="CAH9062690.1"/>
    <property type="molecule type" value="Genomic_DNA"/>
</dbReference>
<feature type="compositionally biased region" description="Polar residues" evidence="2">
    <location>
        <begin position="773"/>
        <end position="790"/>
    </location>
</feature>
<reference evidence="4" key="1">
    <citation type="submission" date="2022-07" db="EMBL/GenBank/DDBJ databases">
        <authorList>
            <person name="Macas J."/>
            <person name="Novak P."/>
            <person name="Neumann P."/>
        </authorList>
    </citation>
    <scope>NUCLEOTIDE SEQUENCE</scope>
</reference>
<name>A0A9P0YK25_CUSEU</name>
<dbReference type="PROSITE" id="PS50966">
    <property type="entry name" value="ZF_SWIM"/>
    <property type="match status" value="1"/>
</dbReference>
<protein>
    <recommendedName>
        <fullName evidence="3">SWIM-type domain-containing protein</fullName>
    </recommendedName>
</protein>
<evidence type="ECO:0000256" key="2">
    <source>
        <dbReference type="SAM" id="MobiDB-lite"/>
    </source>
</evidence>
<keyword evidence="5" id="KW-1185">Reference proteome</keyword>
<feature type="domain" description="SWIM-type" evidence="3">
    <location>
        <begin position="570"/>
        <end position="606"/>
    </location>
</feature>
<comment type="caution">
    <text evidence="4">The sequence shown here is derived from an EMBL/GenBank/DDBJ whole genome shotgun (WGS) entry which is preliminary data.</text>
</comment>
<evidence type="ECO:0000256" key="1">
    <source>
        <dbReference type="PROSITE-ProRule" id="PRU00325"/>
    </source>
</evidence>